<dbReference type="EMBL" id="WNKQ01000001">
    <property type="protein sequence ID" value="KAF5854427.1"/>
    <property type="molecule type" value="Genomic_DNA"/>
</dbReference>
<dbReference type="InterPro" id="IPR036770">
    <property type="entry name" value="Ankyrin_rpt-contain_sf"/>
</dbReference>
<protein>
    <submittedName>
        <fullName evidence="1">Uncharacterized protein</fullName>
    </submittedName>
</protein>
<reference evidence="1" key="1">
    <citation type="submission" date="2019-11" db="EMBL/GenBank/DDBJ databases">
        <title>Bipolaris sorokiniana Genome sequencing.</title>
        <authorList>
            <person name="Wang H."/>
        </authorList>
    </citation>
    <scope>NUCLEOTIDE SEQUENCE</scope>
</reference>
<proteinExistence type="predicted"/>
<dbReference type="Proteomes" id="UP000624244">
    <property type="component" value="Unassembled WGS sequence"/>
</dbReference>
<name>A0A8H5ZS83_COCSA</name>
<dbReference type="SUPFAM" id="SSF48403">
    <property type="entry name" value="Ankyrin repeat"/>
    <property type="match status" value="1"/>
</dbReference>
<dbReference type="AlphaFoldDB" id="A0A8H5ZS83"/>
<gene>
    <name evidence="1" type="ORF">GGP41_007152</name>
</gene>
<organism evidence="1 2">
    <name type="scientific">Cochliobolus sativus</name>
    <name type="common">Common root rot and spot blotch fungus</name>
    <name type="synonym">Bipolaris sorokiniana</name>
    <dbReference type="NCBI Taxonomy" id="45130"/>
    <lineage>
        <taxon>Eukaryota</taxon>
        <taxon>Fungi</taxon>
        <taxon>Dikarya</taxon>
        <taxon>Ascomycota</taxon>
        <taxon>Pezizomycotina</taxon>
        <taxon>Dothideomycetes</taxon>
        <taxon>Pleosporomycetidae</taxon>
        <taxon>Pleosporales</taxon>
        <taxon>Pleosporineae</taxon>
        <taxon>Pleosporaceae</taxon>
        <taxon>Bipolaris</taxon>
    </lineage>
</organism>
<sequence length="176" mass="20047">MRKELTNIVVTYLNYGVFGTEASKTKVVPIMTQSAPSTILQSDMNSPSSTRHLAMKFLKSRRQPVFDMSKMIAEAHTSFHSEDCRGANSFSFYEYANRHWLKHLSHVSGQDAAMFRLSSKLIHSRESALKIAKDDQWNDKGVDESTALMWAVKRRQMDTTEILINTRKADVNAKDT</sequence>
<evidence type="ECO:0000313" key="1">
    <source>
        <dbReference type="EMBL" id="KAF5854427.1"/>
    </source>
</evidence>
<dbReference type="InterPro" id="IPR002110">
    <property type="entry name" value="Ankyrin_rpt"/>
</dbReference>
<comment type="caution">
    <text evidence="1">The sequence shown here is derived from an EMBL/GenBank/DDBJ whole genome shotgun (WGS) entry which is preliminary data.</text>
</comment>
<dbReference type="Pfam" id="PF00023">
    <property type="entry name" value="Ank"/>
    <property type="match status" value="1"/>
</dbReference>
<accession>A0A8H5ZS83</accession>
<dbReference type="Gene3D" id="1.25.40.20">
    <property type="entry name" value="Ankyrin repeat-containing domain"/>
    <property type="match status" value="1"/>
</dbReference>
<evidence type="ECO:0000313" key="2">
    <source>
        <dbReference type="Proteomes" id="UP000624244"/>
    </source>
</evidence>